<dbReference type="Proteomes" id="UP000757900">
    <property type="component" value="Unassembled WGS sequence"/>
</dbReference>
<name>A0A929MNL8_ABIDE</name>
<comment type="caution">
    <text evidence="1">The sequence shown here is derived from an EMBL/GenBank/DDBJ whole genome shotgun (WGS) entry which is preliminary data.</text>
</comment>
<organism evidence="1 2">
    <name type="scientific">Abiotrophia defectiva</name>
    <name type="common">Streptococcus defectivus</name>
    <dbReference type="NCBI Taxonomy" id="46125"/>
    <lineage>
        <taxon>Bacteria</taxon>
        <taxon>Bacillati</taxon>
        <taxon>Bacillota</taxon>
        <taxon>Bacilli</taxon>
        <taxon>Lactobacillales</taxon>
        <taxon>Aerococcaceae</taxon>
        <taxon>Abiotrophia</taxon>
    </lineage>
</organism>
<reference evidence="1" key="1">
    <citation type="submission" date="2020-04" db="EMBL/GenBank/DDBJ databases">
        <title>Deep metagenomics examines the oral microbiome during advanced dental caries in children, revealing novel taxa and co-occurrences with host molecules.</title>
        <authorList>
            <person name="Baker J.L."/>
            <person name="Morton J.T."/>
            <person name="Dinis M."/>
            <person name="Alvarez R."/>
            <person name="Tran N.C."/>
            <person name="Knight R."/>
            <person name="Edlund A."/>
        </authorList>
    </citation>
    <scope>NUCLEOTIDE SEQUENCE</scope>
    <source>
        <strain evidence="1">JCVI_23_bin.16</strain>
    </source>
</reference>
<proteinExistence type="predicted"/>
<dbReference type="AlphaFoldDB" id="A0A929MNL8"/>
<gene>
    <name evidence="1" type="ORF">HXK00_00335</name>
</gene>
<protein>
    <submittedName>
        <fullName evidence="1">Uncharacterized protein</fullName>
    </submittedName>
</protein>
<dbReference type="EMBL" id="JABZFV010000001">
    <property type="protein sequence ID" value="MBF0934073.1"/>
    <property type="molecule type" value="Genomic_DNA"/>
</dbReference>
<sequence length="98" mass="10934">MGKKEETQMSDAVKEILDESAAKEQALREELHQSFSEKIHLEAEQIEAIDLFASTTPAVNLSEQGEYPDFLDAMYAVNEYIELLENTVKSLSGLAALK</sequence>
<evidence type="ECO:0000313" key="2">
    <source>
        <dbReference type="Proteomes" id="UP000757900"/>
    </source>
</evidence>
<evidence type="ECO:0000313" key="1">
    <source>
        <dbReference type="EMBL" id="MBF0934073.1"/>
    </source>
</evidence>
<accession>A0A929MNL8</accession>